<protein>
    <submittedName>
        <fullName evidence="3">Uncharacterized protein</fullName>
    </submittedName>
</protein>
<accession>A0A914WJL7</accession>
<feature type="signal peptide" evidence="1">
    <location>
        <begin position="1"/>
        <end position="20"/>
    </location>
</feature>
<name>A0A914WJL7_9BILA</name>
<keyword evidence="1" id="KW-0732">Signal</keyword>
<evidence type="ECO:0000313" key="3">
    <source>
        <dbReference type="WBParaSite" id="PSAMB.scaffold4053size15851.g23293.t1"/>
    </source>
</evidence>
<organism evidence="2 3">
    <name type="scientific">Plectus sambesii</name>
    <dbReference type="NCBI Taxonomy" id="2011161"/>
    <lineage>
        <taxon>Eukaryota</taxon>
        <taxon>Metazoa</taxon>
        <taxon>Ecdysozoa</taxon>
        <taxon>Nematoda</taxon>
        <taxon>Chromadorea</taxon>
        <taxon>Plectida</taxon>
        <taxon>Plectina</taxon>
        <taxon>Plectoidea</taxon>
        <taxon>Plectidae</taxon>
        <taxon>Plectus</taxon>
    </lineage>
</organism>
<dbReference type="AlphaFoldDB" id="A0A914WJL7"/>
<keyword evidence="2" id="KW-1185">Reference proteome</keyword>
<proteinExistence type="predicted"/>
<sequence length="161" mass="18151">MLIPSAIFALCLAFTSRSEGKAFKQQSWEYQPGPAWYQAPKPAPAPYPQTAFPQPNNWNKPADPITNNFIPQLPSRPSVETPLPQPTIEEQRAANDFITALKSVFNKFSTNLDQSGLHEDVSLMTHQLQQTWDDLKRGQMSAHLEKLFNKAQQMVVNVNDS</sequence>
<evidence type="ECO:0000313" key="2">
    <source>
        <dbReference type="Proteomes" id="UP000887566"/>
    </source>
</evidence>
<feature type="chain" id="PRO_5036972691" evidence="1">
    <location>
        <begin position="21"/>
        <end position="161"/>
    </location>
</feature>
<evidence type="ECO:0000256" key="1">
    <source>
        <dbReference type="SAM" id="SignalP"/>
    </source>
</evidence>
<reference evidence="3" key="1">
    <citation type="submission" date="2022-11" db="UniProtKB">
        <authorList>
            <consortium name="WormBaseParasite"/>
        </authorList>
    </citation>
    <scope>IDENTIFICATION</scope>
</reference>
<dbReference type="WBParaSite" id="PSAMB.scaffold4053size15851.g23293.t1">
    <property type="protein sequence ID" value="PSAMB.scaffold4053size15851.g23293.t1"/>
    <property type="gene ID" value="PSAMB.scaffold4053size15851.g23293"/>
</dbReference>
<dbReference type="Proteomes" id="UP000887566">
    <property type="component" value="Unplaced"/>
</dbReference>